<dbReference type="PANTHER" id="PTHR33326:SF14">
    <property type="entry name" value="EXPRESSED PROTEIN"/>
    <property type="match status" value="1"/>
</dbReference>
<dbReference type="Pfam" id="PF12274">
    <property type="entry name" value="DUF3615"/>
    <property type="match status" value="1"/>
</dbReference>
<comment type="caution">
    <text evidence="2">The sequence shown here is derived from an EMBL/GenBank/DDBJ whole genome shotgun (WGS) entry which is preliminary data.</text>
</comment>
<feature type="domain" description="DUF3615" evidence="1">
    <location>
        <begin position="3"/>
        <end position="85"/>
    </location>
</feature>
<evidence type="ECO:0000259" key="1">
    <source>
        <dbReference type="Pfam" id="PF12274"/>
    </source>
</evidence>
<feature type="non-terminal residue" evidence="2">
    <location>
        <position position="1"/>
    </location>
</feature>
<keyword evidence="3" id="KW-1185">Reference proteome</keyword>
<protein>
    <recommendedName>
        <fullName evidence="1">DUF3615 domain-containing protein</fullName>
    </recommendedName>
</protein>
<evidence type="ECO:0000313" key="3">
    <source>
        <dbReference type="Proteomes" id="UP000823388"/>
    </source>
</evidence>
<dbReference type="InterPro" id="IPR022059">
    <property type="entry name" value="DUF3615"/>
</dbReference>
<name>A0A8T0PCH4_PANVG</name>
<dbReference type="EMBL" id="CM029051">
    <property type="protein sequence ID" value="KAG2559841.1"/>
    <property type="molecule type" value="Genomic_DNA"/>
</dbReference>
<organism evidence="2 3">
    <name type="scientific">Panicum virgatum</name>
    <name type="common">Blackwell switchgrass</name>
    <dbReference type="NCBI Taxonomy" id="38727"/>
    <lineage>
        <taxon>Eukaryota</taxon>
        <taxon>Viridiplantae</taxon>
        <taxon>Streptophyta</taxon>
        <taxon>Embryophyta</taxon>
        <taxon>Tracheophyta</taxon>
        <taxon>Spermatophyta</taxon>
        <taxon>Magnoliopsida</taxon>
        <taxon>Liliopsida</taxon>
        <taxon>Poales</taxon>
        <taxon>Poaceae</taxon>
        <taxon>PACMAD clade</taxon>
        <taxon>Panicoideae</taxon>
        <taxon>Panicodae</taxon>
        <taxon>Paniceae</taxon>
        <taxon>Panicinae</taxon>
        <taxon>Panicum</taxon>
        <taxon>Panicum sect. Hiantes</taxon>
    </lineage>
</organism>
<gene>
    <name evidence="2" type="ORF">PVAP13_8KG013440</name>
</gene>
<accession>A0A8T0PCH4</accession>
<dbReference type="PANTHER" id="PTHR33326">
    <property type="entry name" value="OS05G0543800 PROTEIN"/>
    <property type="match status" value="1"/>
</dbReference>
<dbReference type="AlphaFoldDB" id="A0A8T0PCH4"/>
<reference evidence="2" key="1">
    <citation type="submission" date="2020-05" db="EMBL/GenBank/DDBJ databases">
        <title>WGS assembly of Panicum virgatum.</title>
        <authorList>
            <person name="Lovell J.T."/>
            <person name="Jenkins J."/>
            <person name="Shu S."/>
            <person name="Juenger T.E."/>
            <person name="Schmutz J."/>
        </authorList>
    </citation>
    <scope>NUCLEOTIDE SEQUENCE</scope>
    <source>
        <strain evidence="2">AP13</strain>
    </source>
</reference>
<evidence type="ECO:0000313" key="2">
    <source>
        <dbReference type="EMBL" id="KAG2559841.1"/>
    </source>
</evidence>
<dbReference type="Proteomes" id="UP000823388">
    <property type="component" value="Chromosome 8K"/>
</dbReference>
<sequence length="120" mass="13547">GIKHRFGELCYQCLSVEAHDKIFHHYNFTIETEHRSTDVLTSQLYFAEVKQLSGVKSYFCCPLDRSDEGHCYGCKNQDMYDLKHPSTGCYEVGAADICWPFIDDIDSDSDGDDDCGALGC</sequence>
<proteinExistence type="predicted"/>